<keyword evidence="1" id="KW-0812">Transmembrane</keyword>
<keyword evidence="2" id="KW-0496">Mitochondrion</keyword>
<proteinExistence type="predicted"/>
<reference evidence="2" key="1">
    <citation type="submission" date="2019-09" db="EMBL/GenBank/DDBJ databases">
        <title>The mitochondrial genome of the red tomato spider mite, Tetranychus evansi Baker &amp; Pritchard (Acari: Tetranychidae) and its implications for phylogenetic analysis.</title>
        <authorList>
            <person name="Sun J.-T."/>
        </authorList>
    </citation>
    <scope>NUCLEOTIDE SEQUENCE</scope>
</reference>
<keyword evidence="1" id="KW-1133">Transmembrane helix</keyword>
<dbReference type="EMBL" id="MN417333">
    <property type="protein sequence ID" value="QWV61120.1"/>
    <property type="molecule type" value="Genomic_DNA"/>
</dbReference>
<name>A0A8F2PQW0_9ACAR</name>
<sequence>MYQFSPMNWILLFLFIVYLIFYIFMNLFFFENKSFCLNSFKKIYVK</sequence>
<evidence type="ECO:0000313" key="2">
    <source>
        <dbReference type="EMBL" id="QWV61120.1"/>
    </source>
</evidence>
<organism evidence="2">
    <name type="scientific">Tetranychus evansi</name>
    <name type="common">red spider mite</name>
    <dbReference type="NCBI Taxonomy" id="178897"/>
    <lineage>
        <taxon>Eukaryota</taxon>
        <taxon>Metazoa</taxon>
        <taxon>Ecdysozoa</taxon>
        <taxon>Arthropoda</taxon>
        <taxon>Chelicerata</taxon>
        <taxon>Arachnida</taxon>
        <taxon>Acari</taxon>
        <taxon>Acariformes</taxon>
        <taxon>Trombidiformes</taxon>
        <taxon>Prostigmata</taxon>
        <taxon>Eleutherengona</taxon>
        <taxon>Raphignathae</taxon>
        <taxon>Tetranychoidea</taxon>
        <taxon>Tetranychidae</taxon>
        <taxon>Tetranychus</taxon>
    </lineage>
</organism>
<dbReference type="AlphaFoldDB" id="A0A8F2PQW0"/>
<keyword evidence="1" id="KW-0472">Membrane</keyword>
<gene>
    <name evidence="2" type="primary">ATP8</name>
</gene>
<protein>
    <submittedName>
        <fullName evidence="2">ATP synthase F0 subunit 8</fullName>
    </submittedName>
</protein>
<geneLocation type="mitochondrion" evidence="2"/>
<evidence type="ECO:0000256" key="1">
    <source>
        <dbReference type="SAM" id="Phobius"/>
    </source>
</evidence>
<feature type="transmembrane region" description="Helical" evidence="1">
    <location>
        <begin position="6"/>
        <end position="30"/>
    </location>
</feature>
<accession>A0A8F2PQW0</accession>